<gene>
    <name evidence="1" type="ORF">GCM10011578_053760</name>
</gene>
<protein>
    <submittedName>
        <fullName evidence="1">Uncharacterized protein</fullName>
    </submittedName>
</protein>
<sequence>MVSLLRMPSQWSDKPTLITFIERAAASAALGYLPVAHYGASLPT</sequence>
<accession>A0A917XG39</accession>
<evidence type="ECO:0000313" key="1">
    <source>
        <dbReference type="EMBL" id="GGN22149.1"/>
    </source>
</evidence>
<dbReference type="AlphaFoldDB" id="A0A917XG39"/>
<name>A0A917XG39_9ACTN</name>
<dbReference type="Proteomes" id="UP000653411">
    <property type="component" value="Unassembled WGS sequence"/>
</dbReference>
<evidence type="ECO:0000313" key="2">
    <source>
        <dbReference type="Proteomes" id="UP000653411"/>
    </source>
</evidence>
<organism evidence="1 2">
    <name type="scientific">Streptomyces fuscichromogenes</name>
    <dbReference type="NCBI Taxonomy" id="1324013"/>
    <lineage>
        <taxon>Bacteria</taxon>
        <taxon>Bacillati</taxon>
        <taxon>Actinomycetota</taxon>
        <taxon>Actinomycetes</taxon>
        <taxon>Kitasatosporales</taxon>
        <taxon>Streptomycetaceae</taxon>
        <taxon>Streptomyces</taxon>
    </lineage>
</organism>
<reference evidence="1" key="1">
    <citation type="journal article" date="2014" name="Int. J. Syst. Evol. Microbiol.">
        <title>Complete genome sequence of Corynebacterium casei LMG S-19264T (=DSM 44701T), isolated from a smear-ripened cheese.</title>
        <authorList>
            <consortium name="US DOE Joint Genome Institute (JGI-PGF)"/>
            <person name="Walter F."/>
            <person name="Albersmeier A."/>
            <person name="Kalinowski J."/>
            <person name="Ruckert C."/>
        </authorList>
    </citation>
    <scope>NUCLEOTIDE SEQUENCE</scope>
    <source>
        <strain evidence="1">CGMCC 4.7110</strain>
    </source>
</reference>
<dbReference type="RefSeq" id="WP_268239927.1">
    <property type="nucleotide sequence ID" value="NZ_BMML01000012.1"/>
</dbReference>
<reference evidence="1" key="2">
    <citation type="submission" date="2020-09" db="EMBL/GenBank/DDBJ databases">
        <authorList>
            <person name="Sun Q."/>
            <person name="Zhou Y."/>
        </authorList>
    </citation>
    <scope>NUCLEOTIDE SEQUENCE</scope>
    <source>
        <strain evidence="1">CGMCC 4.7110</strain>
    </source>
</reference>
<comment type="caution">
    <text evidence="1">The sequence shown here is derived from an EMBL/GenBank/DDBJ whole genome shotgun (WGS) entry which is preliminary data.</text>
</comment>
<dbReference type="EMBL" id="BMML01000012">
    <property type="protein sequence ID" value="GGN22149.1"/>
    <property type="molecule type" value="Genomic_DNA"/>
</dbReference>
<proteinExistence type="predicted"/>
<keyword evidence="2" id="KW-1185">Reference proteome</keyword>